<evidence type="ECO:0000313" key="3">
    <source>
        <dbReference type="EMBL" id="KAF2725972.1"/>
    </source>
</evidence>
<evidence type="ECO:0000256" key="2">
    <source>
        <dbReference type="SAM" id="SignalP"/>
    </source>
</evidence>
<dbReference type="Proteomes" id="UP000799441">
    <property type="component" value="Unassembled WGS sequence"/>
</dbReference>
<sequence length="145" mass="15706">MQFKAVMLATLVSLAAAVPSSIGLTRKLARAIDYGTFTEAELADTNPESCCCCVPPSEISNVDVLHKLIDASDQKTKRAVDYSQFTEEELANDVPSRILTSTQAILQIPLPSMTGEEHDSGNAGEKLQLNNDNLLNMSEHNIAQN</sequence>
<gene>
    <name evidence="3" type="ORF">K431DRAFT_299686</name>
</gene>
<proteinExistence type="predicted"/>
<protein>
    <submittedName>
        <fullName evidence="3">Uncharacterized protein</fullName>
    </submittedName>
</protein>
<feature type="chain" id="PRO_5040198547" evidence="2">
    <location>
        <begin position="18"/>
        <end position="145"/>
    </location>
</feature>
<dbReference type="OrthoDB" id="10317334at2759"/>
<comment type="caution">
    <text evidence="3">The sequence shown here is derived from an EMBL/GenBank/DDBJ whole genome shotgun (WGS) entry which is preliminary data.</text>
</comment>
<feature type="compositionally biased region" description="Polar residues" evidence="1">
    <location>
        <begin position="128"/>
        <end position="145"/>
    </location>
</feature>
<reference evidence="3" key="1">
    <citation type="journal article" date="2020" name="Stud. Mycol.">
        <title>101 Dothideomycetes genomes: a test case for predicting lifestyles and emergence of pathogens.</title>
        <authorList>
            <person name="Haridas S."/>
            <person name="Albert R."/>
            <person name="Binder M."/>
            <person name="Bloem J."/>
            <person name="Labutti K."/>
            <person name="Salamov A."/>
            <person name="Andreopoulos B."/>
            <person name="Baker S."/>
            <person name="Barry K."/>
            <person name="Bills G."/>
            <person name="Bluhm B."/>
            <person name="Cannon C."/>
            <person name="Castanera R."/>
            <person name="Culley D."/>
            <person name="Daum C."/>
            <person name="Ezra D."/>
            <person name="Gonzalez J."/>
            <person name="Henrissat B."/>
            <person name="Kuo A."/>
            <person name="Liang C."/>
            <person name="Lipzen A."/>
            <person name="Lutzoni F."/>
            <person name="Magnuson J."/>
            <person name="Mondo S."/>
            <person name="Nolan M."/>
            <person name="Ohm R."/>
            <person name="Pangilinan J."/>
            <person name="Park H.-J."/>
            <person name="Ramirez L."/>
            <person name="Alfaro M."/>
            <person name="Sun H."/>
            <person name="Tritt A."/>
            <person name="Yoshinaga Y."/>
            <person name="Zwiers L.-H."/>
            <person name="Turgeon B."/>
            <person name="Goodwin S."/>
            <person name="Spatafora J."/>
            <person name="Crous P."/>
            <person name="Grigoriev I."/>
        </authorList>
    </citation>
    <scope>NUCLEOTIDE SEQUENCE</scope>
    <source>
        <strain evidence="3">CBS 116435</strain>
    </source>
</reference>
<dbReference type="EMBL" id="MU003766">
    <property type="protein sequence ID" value="KAF2725972.1"/>
    <property type="molecule type" value="Genomic_DNA"/>
</dbReference>
<dbReference type="AlphaFoldDB" id="A0A9P4QEU5"/>
<evidence type="ECO:0000313" key="4">
    <source>
        <dbReference type="Proteomes" id="UP000799441"/>
    </source>
</evidence>
<evidence type="ECO:0000256" key="1">
    <source>
        <dbReference type="SAM" id="MobiDB-lite"/>
    </source>
</evidence>
<organism evidence="3 4">
    <name type="scientific">Polychaeton citri CBS 116435</name>
    <dbReference type="NCBI Taxonomy" id="1314669"/>
    <lineage>
        <taxon>Eukaryota</taxon>
        <taxon>Fungi</taxon>
        <taxon>Dikarya</taxon>
        <taxon>Ascomycota</taxon>
        <taxon>Pezizomycotina</taxon>
        <taxon>Dothideomycetes</taxon>
        <taxon>Dothideomycetidae</taxon>
        <taxon>Capnodiales</taxon>
        <taxon>Capnodiaceae</taxon>
        <taxon>Polychaeton</taxon>
    </lineage>
</organism>
<feature type="signal peptide" evidence="2">
    <location>
        <begin position="1"/>
        <end position="17"/>
    </location>
</feature>
<accession>A0A9P4QEU5</accession>
<keyword evidence="4" id="KW-1185">Reference proteome</keyword>
<keyword evidence="2" id="KW-0732">Signal</keyword>
<feature type="region of interest" description="Disordered" evidence="1">
    <location>
        <begin position="112"/>
        <end position="145"/>
    </location>
</feature>
<name>A0A9P4QEU5_9PEZI</name>